<dbReference type="Proteomes" id="UP000274556">
    <property type="component" value="Unassembled WGS sequence"/>
</dbReference>
<protein>
    <recommendedName>
        <fullName evidence="4">Cytochrome c</fullName>
    </recommendedName>
</protein>
<keyword evidence="3" id="KW-1185">Reference proteome</keyword>
<organism evidence="2 3">
    <name type="scientific">Thiocapsa rosea</name>
    <dbReference type="NCBI Taxonomy" id="69360"/>
    <lineage>
        <taxon>Bacteria</taxon>
        <taxon>Pseudomonadati</taxon>
        <taxon>Pseudomonadota</taxon>
        <taxon>Gammaproteobacteria</taxon>
        <taxon>Chromatiales</taxon>
        <taxon>Chromatiaceae</taxon>
        <taxon>Thiocapsa</taxon>
    </lineage>
</organism>
<dbReference type="EMBL" id="RBXL01000001">
    <property type="protein sequence ID" value="RKT45965.1"/>
    <property type="molecule type" value="Genomic_DNA"/>
</dbReference>
<dbReference type="AlphaFoldDB" id="A0A495VC13"/>
<feature type="signal peptide" evidence="1">
    <location>
        <begin position="1"/>
        <end position="24"/>
    </location>
</feature>
<evidence type="ECO:0008006" key="4">
    <source>
        <dbReference type="Google" id="ProtNLM"/>
    </source>
</evidence>
<proteinExistence type="predicted"/>
<keyword evidence="1" id="KW-0732">Signal</keyword>
<accession>A0A495VC13</accession>
<dbReference type="RefSeq" id="WP_120798147.1">
    <property type="nucleotide sequence ID" value="NZ_RBXL01000001.1"/>
</dbReference>
<evidence type="ECO:0000256" key="1">
    <source>
        <dbReference type="SAM" id="SignalP"/>
    </source>
</evidence>
<feature type="chain" id="PRO_5019827777" description="Cytochrome c" evidence="1">
    <location>
        <begin position="25"/>
        <end position="160"/>
    </location>
</feature>
<comment type="caution">
    <text evidence="2">The sequence shown here is derived from an EMBL/GenBank/DDBJ whole genome shotgun (WGS) entry which is preliminary data.</text>
</comment>
<evidence type="ECO:0000313" key="2">
    <source>
        <dbReference type="EMBL" id="RKT45965.1"/>
    </source>
</evidence>
<name>A0A495VC13_9GAMM</name>
<reference evidence="2 3" key="1">
    <citation type="submission" date="2018-10" db="EMBL/GenBank/DDBJ databases">
        <title>Genomic Encyclopedia of Archaeal and Bacterial Type Strains, Phase II (KMG-II): from individual species to whole genera.</title>
        <authorList>
            <person name="Goeker M."/>
        </authorList>
    </citation>
    <scope>NUCLEOTIDE SEQUENCE [LARGE SCALE GENOMIC DNA]</scope>
    <source>
        <strain evidence="2 3">DSM 235</strain>
    </source>
</reference>
<evidence type="ECO:0000313" key="3">
    <source>
        <dbReference type="Proteomes" id="UP000274556"/>
    </source>
</evidence>
<gene>
    <name evidence="2" type="ORF">BDD21_3455</name>
</gene>
<sequence length="160" mass="17650">MIRTTSIPVILAAALLTAPVPILAGDDEHDLGLVTWMGRLQYYTHKLGLAVDAGNKPLAAYYIHEVEEVIEKIEDIDDADGVPIGKLVKEILVPSFESLETSFESGDEARVDADYNGLLGACNQCHEKANRPYLIVERRHDNPYMQRFKPSKPAVSSASE</sequence>
<dbReference type="OrthoDB" id="6402114at2"/>